<feature type="transmembrane region" description="Helical" evidence="1">
    <location>
        <begin position="122"/>
        <end position="148"/>
    </location>
</feature>
<sequence>MNPYSVDPNQSYSAPPSDMISGNDGTQFNPQGNQLGAGSATNWFSVGFGSFKAAPGVWIGMALIHFVIAIVLGVIPLGSLASYILMPVFTAGFMMACQAQFEGKPIGVDMMFAGFKEKFGSLALLGLFWLIGIFLIAAVIGIVVAITIGGAVATSALSGGNVASALFGLGFGTILLLFIVAIIAFIPVAMAISFAPALVVFHNVEPFEALKLSLKASLKNWGAFFLYVILTIILGVLATLPIFLGWLILWPTMIGAMYGAYREIFLVPANTTASM</sequence>
<dbReference type="NCBIfam" id="NF041043">
    <property type="entry name" value="BPSS1780_fam"/>
    <property type="match status" value="1"/>
</dbReference>
<dbReference type="RefSeq" id="WP_186917451.1">
    <property type="nucleotide sequence ID" value="NZ_JACOFZ010000007.1"/>
</dbReference>
<comment type="caution">
    <text evidence="2">The sequence shown here is derived from an EMBL/GenBank/DDBJ whole genome shotgun (WGS) entry which is preliminary data.</text>
</comment>
<keyword evidence="1" id="KW-0812">Transmembrane</keyword>
<keyword evidence="1" id="KW-1133">Transmembrane helix</keyword>
<evidence type="ECO:0008006" key="4">
    <source>
        <dbReference type="Google" id="ProtNLM"/>
    </source>
</evidence>
<dbReference type="EMBL" id="JACOFZ010000007">
    <property type="protein sequence ID" value="MBC3882702.1"/>
    <property type="molecule type" value="Genomic_DNA"/>
</dbReference>
<accession>A0A923HPA5</accession>
<proteinExistence type="predicted"/>
<dbReference type="InterPro" id="IPR047798">
    <property type="entry name" value="BPSS1780-like"/>
</dbReference>
<evidence type="ECO:0000256" key="1">
    <source>
        <dbReference type="SAM" id="Phobius"/>
    </source>
</evidence>
<feature type="transmembrane region" description="Helical" evidence="1">
    <location>
        <begin position="168"/>
        <end position="201"/>
    </location>
</feature>
<protein>
    <recommendedName>
        <fullName evidence="4">Transmembrane protein</fullName>
    </recommendedName>
</protein>
<evidence type="ECO:0000313" key="3">
    <source>
        <dbReference type="Proteomes" id="UP000627446"/>
    </source>
</evidence>
<feature type="transmembrane region" description="Helical" evidence="1">
    <location>
        <begin position="81"/>
        <end position="101"/>
    </location>
</feature>
<dbReference type="AlphaFoldDB" id="A0A923HPA5"/>
<reference evidence="2" key="1">
    <citation type="submission" date="2020-08" db="EMBL/GenBank/DDBJ databases">
        <title>Novel species isolated from subtropical streams in China.</title>
        <authorList>
            <person name="Lu H."/>
        </authorList>
    </citation>
    <scope>NUCLEOTIDE SEQUENCE</scope>
    <source>
        <strain evidence="2">LX22W</strain>
    </source>
</reference>
<feature type="transmembrane region" description="Helical" evidence="1">
    <location>
        <begin position="222"/>
        <end position="249"/>
    </location>
</feature>
<evidence type="ECO:0000313" key="2">
    <source>
        <dbReference type="EMBL" id="MBC3882702.1"/>
    </source>
</evidence>
<feature type="transmembrane region" description="Helical" evidence="1">
    <location>
        <begin position="57"/>
        <end position="75"/>
    </location>
</feature>
<name>A0A923HPA5_9BURK</name>
<organism evidence="2 3">
    <name type="scientific">Undibacterium nitidum</name>
    <dbReference type="NCBI Taxonomy" id="2762298"/>
    <lineage>
        <taxon>Bacteria</taxon>
        <taxon>Pseudomonadati</taxon>
        <taxon>Pseudomonadota</taxon>
        <taxon>Betaproteobacteria</taxon>
        <taxon>Burkholderiales</taxon>
        <taxon>Oxalobacteraceae</taxon>
        <taxon>Undibacterium</taxon>
    </lineage>
</organism>
<gene>
    <name evidence="2" type="ORF">H8K36_15035</name>
</gene>
<keyword evidence="1" id="KW-0472">Membrane</keyword>
<keyword evidence="3" id="KW-1185">Reference proteome</keyword>
<dbReference type="Proteomes" id="UP000627446">
    <property type="component" value="Unassembled WGS sequence"/>
</dbReference>